<dbReference type="GO" id="GO:0004521">
    <property type="term" value="F:RNA endonuclease activity"/>
    <property type="evidence" value="ECO:0007669"/>
    <property type="project" value="TreeGrafter"/>
</dbReference>
<protein>
    <recommendedName>
        <fullName evidence="3">mRNA interferase</fullName>
        <ecNumber evidence="3">3.1.-.-</ecNumber>
    </recommendedName>
</protein>
<keyword evidence="2" id="KW-1277">Toxin-antitoxin system</keyword>
<accession>A0A3D9UUT6</accession>
<dbReference type="OrthoDB" id="9808744at2"/>
<sequence>MPDLACGEVVWVNLNPVVGSEQAGHRPALVIASDDYLASVPNIVVVLPVTTRDRALPNHVRLSGDVGIEQTSFAMTEQPRTIDRRRITKRVGTVDDATMIDVRRWLADFLDIGH</sequence>
<keyword evidence="3" id="KW-0540">Nuclease</keyword>
<dbReference type="PANTHER" id="PTHR33988">
    <property type="entry name" value="ENDORIBONUCLEASE MAZF-RELATED"/>
    <property type="match status" value="1"/>
</dbReference>
<dbReference type="Proteomes" id="UP000256253">
    <property type="component" value="Unassembled WGS sequence"/>
</dbReference>
<organism evidence="4 5">
    <name type="scientific">Calidifontibacter indicus</name>
    <dbReference type="NCBI Taxonomy" id="419650"/>
    <lineage>
        <taxon>Bacteria</taxon>
        <taxon>Bacillati</taxon>
        <taxon>Actinomycetota</taxon>
        <taxon>Actinomycetes</taxon>
        <taxon>Micrococcales</taxon>
        <taxon>Dermacoccaceae</taxon>
        <taxon>Calidifontibacter</taxon>
    </lineage>
</organism>
<keyword evidence="3" id="KW-0255">Endonuclease</keyword>
<name>A0A3D9UUT6_9MICO</name>
<evidence type="ECO:0000313" key="4">
    <source>
        <dbReference type="EMBL" id="REF29764.1"/>
    </source>
</evidence>
<comment type="caution">
    <text evidence="4">The sequence shown here is derived from an EMBL/GenBank/DDBJ whole genome shotgun (WGS) entry which is preliminary data.</text>
</comment>
<evidence type="ECO:0000256" key="2">
    <source>
        <dbReference type="ARBA" id="ARBA00022649"/>
    </source>
</evidence>
<dbReference type="Pfam" id="PF02452">
    <property type="entry name" value="PemK_toxin"/>
    <property type="match status" value="1"/>
</dbReference>
<comment type="similarity">
    <text evidence="1 3">Belongs to the PemK/MazF family.</text>
</comment>
<comment type="function">
    <text evidence="3">Toxic component of a type II toxin-antitoxin (TA) system.</text>
</comment>
<dbReference type="EMBL" id="QTUA01000001">
    <property type="protein sequence ID" value="REF29764.1"/>
    <property type="molecule type" value="Genomic_DNA"/>
</dbReference>
<evidence type="ECO:0000256" key="1">
    <source>
        <dbReference type="ARBA" id="ARBA00007521"/>
    </source>
</evidence>
<dbReference type="Gene3D" id="2.30.30.110">
    <property type="match status" value="1"/>
</dbReference>
<dbReference type="GO" id="GO:0006402">
    <property type="term" value="P:mRNA catabolic process"/>
    <property type="evidence" value="ECO:0007669"/>
    <property type="project" value="TreeGrafter"/>
</dbReference>
<dbReference type="SUPFAM" id="SSF50118">
    <property type="entry name" value="Cell growth inhibitor/plasmid maintenance toxic component"/>
    <property type="match status" value="1"/>
</dbReference>
<dbReference type="PIRSF" id="PIRSF033490">
    <property type="entry name" value="MazF"/>
    <property type="match status" value="1"/>
</dbReference>
<dbReference type="GO" id="GO:0016787">
    <property type="term" value="F:hydrolase activity"/>
    <property type="evidence" value="ECO:0007669"/>
    <property type="project" value="UniProtKB-KW"/>
</dbReference>
<dbReference type="AlphaFoldDB" id="A0A3D9UUT6"/>
<proteinExistence type="inferred from homology"/>
<reference evidence="4 5" key="1">
    <citation type="submission" date="2018-08" db="EMBL/GenBank/DDBJ databases">
        <title>Sequencing the genomes of 1000 actinobacteria strains.</title>
        <authorList>
            <person name="Klenk H.-P."/>
        </authorList>
    </citation>
    <scope>NUCLEOTIDE SEQUENCE [LARGE SCALE GENOMIC DNA]</scope>
    <source>
        <strain evidence="4 5">DSM 22967</strain>
    </source>
</reference>
<evidence type="ECO:0000313" key="5">
    <source>
        <dbReference type="Proteomes" id="UP000256253"/>
    </source>
</evidence>
<dbReference type="RefSeq" id="WP_115921851.1">
    <property type="nucleotide sequence ID" value="NZ_QTUA01000001.1"/>
</dbReference>
<dbReference type="InterPro" id="IPR003477">
    <property type="entry name" value="PemK-like"/>
</dbReference>
<dbReference type="PANTHER" id="PTHR33988:SF1">
    <property type="entry name" value="ENDORIBONUCLEASE MAZF7-RELATED"/>
    <property type="match status" value="1"/>
</dbReference>
<keyword evidence="3" id="KW-0378">Hydrolase</keyword>
<dbReference type="GO" id="GO:0016075">
    <property type="term" value="P:rRNA catabolic process"/>
    <property type="evidence" value="ECO:0007669"/>
    <property type="project" value="TreeGrafter"/>
</dbReference>
<keyword evidence="5" id="KW-1185">Reference proteome</keyword>
<evidence type="ECO:0000256" key="3">
    <source>
        <dbReference type="PIRNR" id="PIRNR033490"/>
    </source>
</evidence>
<dbReference type="EC" id="3.1.-.-" evidence="3"/>
<gene>
    <name evidence="4" type="ORF">DFJ65_0732</name>
</gene>
<dbReference type="InterPro" id="IPR011067">
    <property type="entry name" value="Plasmid_toxin/cell-grow_inhib"/>
</dbReference>
<dbReference type="GO" id="GO:0003677">
    <property type="term" value="F:DNA binding"/>
    <property type="evidence" value="ECO:0007669"/>
    <property type="project" value="InterPro"/>
</dbReference>